<evidence type="ECO:0000259" key="1">
    <source>
        <dbReference type="Pfam" id="PF26567"/>
    </source>
</evidence>
<reference evidence="2 3" key="1">
    <citation type="submission" date="2016-08" db="EMBL/GenBank/DDBJ databases">
        <title>Genome sequencing of Vibrio scophthalmi strain FP3289, an isolated from Paralichthys olivaceus.</title>
        <authorList>
            <person name="Han H.-J."/>
        </authorList>
    </citation>
    <scope>NUCLEOTIDE SEQUENCE [LARGE SCALE GENOMIC DNA]</scope>
    <source>
        <strain evidence="2 3">FP3289</strain>
    </source>
</reference>
<sequence>MQQQITLPLVPIKHQAEADGFEMGVMSDGTPYLTASGLAYVCGTVRSNIITLVNDWQNQRHHPRGQSISKIIQRNGGDPSRDLHTAIKVKGITHHAIPADYCMAILEYYAFESRSDAEVARDNYRNLATQSLKEFIYKRTGYKATGALPAHLDRYVKNRAKIPYTHFSMLNEITLNLIAPLEEAGYTLPEKLVPDISEGRLFCKWLRDNRGIEPKEFPMYDHEYPDGRVVQAKLYPSEYLEDFRKHFHEVWLAEKAGKYFGDRDALALEFVENLALPAPQQ</sequence>
<dbReference type="InterPro" id="IPR058744">
    <property type="entry name" value="BstA-like_C"/>
</dbReference>
<proteinExistence type="predicted"/>
<protein>
    <recommendedName>
        <fullName evidence="1">BstA-like C-terminal domain-containing protein</fullName>
    </recommendedName>
</protein>
<evidence type="ECO:0000313" key="2">
    <source>
        <dbReference type="EMBL" id="ODS11941.1"/>
    </source>
</evidence>
<dbReference type="PATRIC" id="fig|45658.8.peg.2217"/>
<feature type="domain" description="BstA-like C-terminal" evidence="1">
    <location>
        <begin position="149"/>
        <end position="264"/>
    </location>
</feature>
<dbReference type="Pfam" id="PF26567">
    <property type="entry name" value="BstA_C"/>
    <property type="match status" value="1"/>
</dbReference>
<dbReference type="RefSeq" id="WP_069446936.1">
    <property type="nucleotide sequence ID" value="NZ_MDCJ01000002.1"/>
</dbReference>
<comment type="caution">
    <text evidence="2">The sequence shown here is derived from an EMBL/GenBank/DDBJ whole genome shotgun (WGS) entry which is preliminary data.</text>
</comment>
<name>A0A1E3WQ92_9VIBR</name>
<organism evidence="2 3">
    <name type="scientific">Vibrio scophthalmi</name>
    <dbReference type="NCBI Taxonomy" id="45658"/>
    <lineage>
        <taxon>Bacteria</taxon>
        <taxon>Pseudomonadati</taxon>
        <taxon>Pseudomonadota</taxon>
        <taxon>Gammaproteobacteria</taxon>
        <taxon>Vibrionales</taxon>
        <taxon>Vibrionaceae</taxon>
        <taxon>Vibrio</taxon>
    </lineage>
</organism>
<evidence type="ECO:0000313" key="3">
    <source>
        <dbReference type="Proteomes" id="UP000095131"/>
    </source>
</evidence>
<accession>A0A1E3WQ92</accession>
<dbReference type="EMBL" id="MDCJ01000002">
    <property type="protein sequence ID" value="ODS11941.1"/>
    <property type="molecule type" value="Genomic_DNA"/>
</dbReference>
<dbReference type="AlphaFoldDB" id="A0A1E3WQ92"/>
<dbReference type="Proteomes" id="UP000095131">
    <property type="component" value="Unassembled WGS sequence"/>
</dbReference>
<gene>
    <name evidence="2" type="ORF">VSF3289_02208</name>
</gene>